<dbReference type="InterPro" id="IPR052155">
    <property type="entry name" value="Biofilm_reg_signaling"/>
</dbReference>
<dbReference type="SUPFAM" id="SSF141868">
    <property type="entry name" value="EAL domain-like"/>
    <property type="match status" value="1"/>
</dbReference>
<dbReference type="InterPro" id="IPR035965">
    <property type="entry name" value="PAS-like_dom_sf"/>
</dbReference>
<dbReference type="SUPFAM" id="SSF55073">
    <property type="entry name" value="Nucleotide cyclase"/>
    <property type="match status" value="1"/>
</dbReference>
<feature type="domain" description="GGDEF" evidence="3">
    <location>
        <begin position="222"/>
        <end position="355"/>
    </location>
</feature>
<dbReference type="PANTHER" id="PTHR44757:SF2">
    <property type="entry name" value="BIOFILM ARCHITECTURE MAINTENANCE PROTEIN MBAA"/>
    <property type="match status" value="1"/>
</dbReference>
<sequence>MPDGTSPSDCVVALLLGDDGETIGSLHARGQLGPAEATFVHQVGELLTVGLTRDRREMELLKREQRLIEAQRISLVGSYDFEIATNTNLWSDQLYRIYGREPQSFNASYEQFLEMIVPEDREHVIAVHQRSLQTLEPFEMEERIRWPDGQVRTLASWGEIVSDADGNPTRMMGICWDITERKQMEEQLVREALHDSLTGLPNRALLVDRLTQAIAGLPRRGGPLCVIFVDVDRFKVINDSLGHEAGDEVLVELAKRFSSVLRPGDTVARFGGDEFVVLSEELADDGEALTIAERLQNETNRPISVQDSEVMVTVSVGIAVSRSFTNHPSALLRDADAAMYRAKRGGRDRSVVFADEMRDEAIDRHDTEQQLRRAVSDDQLVLHYQPIVELATGRVTGVEALVRWQHPTRGLVPPGEFIPIAEEIGLIVQIDDWVLEHACQQLTAWQATNPELTMSINLSGLQFARPDLVSLVAGVLESTGANPERVALEMTEGVLMRDAEDAVTVLRDLRRLGVRLDIDDFGTGYSSLSYLRRFPVDTLKVDSSFVSGLGGNAEDRAIVQSVVALAQSLGITTIAEGVETTKQLQVLRDLGCKSAQGFLFSRPLPPQELTQLVGIAGVVAPLP</sequence>
<dbReference type="NCBIfam" id="TIGR00229">
    <property type="entry name" value="sensory_box"/>
    <property type="match status" value="1"/>
</dbReference>
<accession>A0ABU1UPJ7</accession>
<dbReference type="InterPro" id="IPR001633">
    <property type="entry name" value="EAL_dom"/>
</dbReference>
<dbReference type="Proteomes" id="UP001257739">
    <property type="component" value="Unassembled WGS sequence"/>
</dbReference>
<evidence type="ECO:0000259" key="1">
    <source>
        <dbReference type="PROSITE" id="PS50113"/>
    </source>
</evidence>
<dbReference type="CDD" id="cd01949">
    <property type="entry name" value="GGDEF"/>
    <property type="match status" value="1"/>
</dbReference>
<dbReference type="InterPro" id="IPR000160">
    <property type="entry name" value="GGDEF_dom"/>
</dbReference>
<dbReference type="CDD" id="cd00130">
    <property type="entry name" value="PAS"/>
    <property type="match status" value="1"/>
</dbReference>
<dbReference type="InterPro" id="IPR013655">
    <property type="entry name" value="PAS_fold_3"/>
</dbReference>
<evidence type="ECO:0000259" key="2">
    <source>
        <dbReference type="PROSITE" id="PS50883"/>
    </source>
</evidence>
<dbReference type="Gene3D" id="3.30.450.20">
    <property type="entry name" value="PAS domain"/>
    <property type="match status" value="1"/>
</dbReference>
<protein>
    <submittedName>
        <fullName evidence="4">Diguanylate cyclase (GGDEF)-like protein/PAS domain S-box-containing protein</fullName>
    </submittedName>
</protein>
<evidence type="ECO:0000259" key="3">
    <source>
        <dbReference type="PROSITE" id="PS50887"/>
    </source>
</evidence>
<dbReference type="Gene3D" id="2.10.70.100">
    <property type="match status" value="1"/>
</dbReference>
<proteinExistence type="predicted"/>
<name>A0ABU1UPJ7_9ACTN</name>
<dbReference type="InterPro" id="IPR035919">
    <property type="entry name" value="EAL_sf"/>
</dbReference>
<dbReference type="Gene3D" id="3.20.20.450">
    <property type="entry name" value="EAL domain"/>
    <property type="match status" value="1"/>
</dbReference>
<dbReference type="SMART" id="SM00052">
    <property type="entry name" value="EAL"/>
    <property type="match status" value="1"/>
</dbReference>
<dbReference type="Pfam" id="PF08447">
    <property type="entry name" value="PAS_3"/>
    <property type="match status" value="1"/>
</dbReference>
<organism evidence="4 5">
    <name type="scientific">Aeromicrobium panaciterrae</name>
    <dbReference type="NCBI Taxonomy" id="363861"/>
    <lineage>
        <taxon>Bacteria</taxon>
        <taxon>Bacillati</taxon>
        <taxon>Actinomycetota</taxon>
        <taxon>Actinomycetes</taxon>
        <taxon>Propionibacteriales</taxon>
        <taxon>Nocardioidaceae</taxon>
        <taxon>Aeromicrobium</taxon>
    </lineage>
</organism>
<dbReference type="Pfam" id="PF00990">
    <property type="entry name" value="GGDEF"/>
    <property type="match status" value="1"/>
</dbReference>
<dbReference type="CDD" id="cd01948">
    <property type="entry name" value="EAL"/>
    <property type="match status" value="1"/>
</dbReference>
<comment type="caution">
    <text evidence="4">The sequence shown here is derived from an EMBL/GenBank/DDBJ whole genome shotgun (WGS) entry which is preliminary data.</text>
</comment>
<keyword evidence="5" id="KW-1185">Reference proteome</keyword>
<dbReference type="EMBL" id="JAVDWH010000001">
    <property type="protein sequence ID" value="MDR7087108.1"/>
    <property type="molecule type" value="Genomic_DNA"/>
</dbReference>
<dbReference type="NCBIfam" id="TIGR00254">
    <property type="entry name" value="GGDEF"/>
    <property type="match status" value="1"/>
</dbReference>
<gene>
    <name evidence="4" type="ORF">J2X11_001947</name>
</gene>
<dbReference type="SUPFAM" id="SSF55785">
    <property type="entry name" value="PYP-like sensor domain (PAS domain)"/>
    <property type="match status" value="1"/>
</dbReference>
<dbReference type="Gene3D" id="3.30.70.270">
    <property type="match status" value="1"/>
</dbReference>
<dbReference type="InterPro" id="IPR000700">
    <property type="entry name" value="PAS-assoc_C"/>
</dbReference>
<evidence type="ECO:0000313" key="4">
    <source>
        <dbReference type="EMBL" id="MDR7087108.1"/>
    </source>
</evidence>
<dbReference type="PROSITE" id="PS50887">
    <property type="entry name" value="GGDEF"/>
    <property type="match status" value="1"/>
</dbReference>
<dbReference type="SMART" id="SM00267">
    <property type="entry name" value="GGDEF"/>
    <property type="match status" value="1"/>
</dbReference>
<feature type="domain" description="PAC" evidence="1">
    <location>
        <begin position="138"/>
        <end position="190"/>
    </location>
</feature>
<dbReference type="Pfam" id="PF00563">
    <property type="entry name" value="EAL"/>
    <property type="match status" value="1"/>
</dbReference>
<dbReference type="InterPro" id="IPR029787">
    <property type="entry name" value="Nucleotide_cyclase"/>
</dbReference>
<dbReference type="InterPro" id="IPR043128">
    <property type="entry name" value="Rev_trsase/Diguanyl_cyclase"/>
</dbReference>
<reference evidence="4 5" key="1">
    <citation type="submission" date="2023-07" db="EMBL/GenBank/DDBJ databases">
        <title>Sorghum-associated microbial communities from plants grown in Nebraska, USA.</title>
        <authorList>
            <person name="Schachtman D."/>
        </authorList>
    </citation>
    <scope>NUCLEOTIDE SEQUENCE [LARGE SCALE GENOMIC DNA]</scope>
    <source>
        <strain evidence="4 5">BE248</strain>
    </source>
</reference>
<dbReference type="PROSITE" id="PS50883">
    <property type="entry name" value="EAL"/>
    <property type="match status" value="1"/>
</dbReference>
<dbReference type="RefSeq" id="WP_309970193.1">
    <property type="nucleotide sequence ID" value="NZ_JAVDWH010000001.1"/>
</dbReference>
<dbReference type="InterPro" id="IPR000014">
    <property type="entry name" value="PAS"/>
</dbReference>
<dbReference type="PROSITE" id="PS50113">
    <property type="entry name" value="PAC"/>
    <property type="match status" value="1"/>
</dbReference>
<dbReference type="PANTHER" id="PTHR44757">
    <property type="entry name" value="DIGUANYLATE CYCLASE DGCP"/>
    <property type="match status" value="1"/>
</dbReference>
<feature type="domain" description="EAL" evidence="2">
    <location>
        <begin position="364"/>
        <end position="617"/>
    </location>
</feature>
<evidence type="ECO:0000313" key="5">
    <source>
        <dbReference type="Proteomes" id="UP001257739"/>
    </source>
</evidence>